<dbReference type="EMBL" id="CP025012">
    <property type="protein sequence ID" value="AUW43045.1"/>
    <property type="molecule type" value="Genomic_DNA"/>
</dbReference>
<accession>A0A2K9Z472</accession>
<name>A0A2K9Z472_RHILE</name>
<evidence type="ECO:0000313" key="2">
    <source>
        <dbReference type="Proteomes" id="UP000238523"/>
    </source>
</evidence>
<protein>
    <submittedName>
        <fullName evidence="1">Uncharacterized protein</fullName>
    </submittedName>
</protein>
<dbReference type="Proteomes" id="UP000238523">
    <property type="component" value="Chromosome"/>
</dbReference>
<dbReference type="AlphaFoldDB" id="A0A2K9Z472"/>
<gene>
    <name evidence="1" type="ORF">CUJ84_Chr002692</name>
</gene>
<organism evidence="1 2">
    <name type="scientific">Rhizobium leguminosarum</name>
    <dbReference type="NCBI Taxonomy" id="384"/>
    <lineage>
        <taxon>Bacteria</taxon>
        <taxon>Pseudomonadati</taxon>
        <taxon>Pseudomonadota</taxon>
        <taxon>Alphaproteobacteria</taxon>
        <taxon>Hyphomicrobiales</taxon>
        <taxon>Rhizobiaceae</taxon>
        <taxon>Rhizobium/Agrobacterium group</taxon>
        <taxon>Rhizobium</taxon>
    </lineage>
</organism>
<evidence type="ECO:0000313" key="1">
    <source>
        <dbReference type="EMBL" id="AUW43045.1"/>
    </source>
</evidence>
<proteinExistence type="predicted"/>
<sequence>MIKKSGAKRRILGIERAFADSHRIIGRPEDFDLQLRAFPDIVRPRHRKRQRLTRPRRI</sequence>
<reference evidence="1 2" key="1">
    <citation type="submission" date="2017-11" db="EMBL/GenBank/DDBJ databases">
        <title>Complete genome of Rhizobium leguminosarum Norway, an ineffective micro-symbiont.</title>
        <authorList>
            <person name="Hoffrichter A."/>
            <person name="Liang J."/>
            <person name="Brachmann A."/>
            <person name="Marin M."/>
        </authorList>
    </citation>
    <scope>NUCLEOTIDE SEQUENCE [LARGE SCALE GENOMIC DNA]</scope>
    <source>
        <strain evidence="1 2">Norway</strain>
    </source>
</reference>